<evidence type="ECO:0000313" key="3">
    <source>
        <dbReference type="EMBL" id="KAJ8557629.1"/>
    </source>
</evidence>
<keyword evidence="4" id="KW-1185">Reference proteome</keyword>
<sequence>MTGSSCGACKFLRRRCSSECIFSPYFSYEDAANHFAAVHKVFGASNVSKLLLHLPLDCRSEAVITISYEALARMHDPIYGCVGHIFALQQQVASLIEEIEIMENQMAICSGEDDINTLQFSLECNNLNLENNHSITLSTHVNDTSVNEAFATHMLNAELPEINGFSFPFFDLDISERDFEGPAPTHQSAFAILSDWEQF</sequence>
<dbReference type="GO" id="GO:0009755">
    <property type="term" value="P:hormone-mediated signaling pathway"/>
    <property type="evidence" value="ECO:0007669"/>
    <property type="project" value="TreeGrafter"/>
</dbReference>
<dbReference type="EMBL" id="JAJAGQ010000007">
    <property type="protein sequence ID" value="KAJ8557629.1"/>
    <property type="molecule type" value="Genomic_DNA"/>
</dbReference>
<evidence type="ECO:0000313" key="4">
    <source>
        <dbReference type="Proteomes" id="UP001152561"/>
    </source>
</evidence>
<gene>
    <name evidence="3" type="ORF">K7X08_003254</name>
</gene>
<feature type="domain" description="LOB" evidence="2">
    <location>
        <begin position="4"/>
        <end position="106"/>
    </location>
</feature>
<comment type="caution">
    <text evidence="3">The sequence shown here is derived from an EMBL/GenBank/DDBJ whole genome shotgun (WGS) entry which is preliminary data.</text>
</comment>
<dbReference type="GO" id="GO:0045893">
    <property type="term" value="P:positive regulation of DNA-templated transcription"/>
    <property type="evidence" value="ECO:0007669"/>
    <property type="project" value="TreeGrafter"/>
</dbReference>
<evidence type="ECO:0000256" key="1">
    <source>
        <dbReference type="ARBA" id="ARBA00005474"/>
    </source>
</evidence>
<dbReference type="PANTHER" id="PTHR31529:SF23">
    <property type="entry name" value="LOB DOMAIN-CONTAINING PROTEIN 16"/>
    <property type="match status" value="1"/>
</dbReference>
<dbReference type="PANTHER" id="PTHR31529">
    <property type="entry name" value="LOB DOMAIN CONTAINING PROTEIN"/>
    <property type="match status" value="1"/>
</dbReference>
<comment type="similarity">
    <text evidence="1">Belongs to the LOB domain-containing protein family.</text>
</comment>
<accession>A0A9Q1MF14</accession>
<evidence type="ECO:0000259" key="2">
    <source>
        <dbReference type="PROSITE" id="PS50891"/>
    </source>
</evidence>
<name>A0A9Q1MF14_9SOLA</name>
<reference evidence="4" key="1">
    <citation type="journal article" date="2023" name="Proc. Natl. Acad. Sci. U.S.A.">
        <title>Genomic and structural basis for evolution of tropane alkaloid biosynthesis.</title>
        <authorList>
            <person name="Wanga Y.-J."/>
            <person name="Taina T."/>
            <person name="Yua J.-Y."/>
            <person name="Lia J."/>
            <person name="Xua B."/>
            <person name="Chenc J."/>
            <person name="D'Auriad J.C."/>
            <person name="Huanga J.-P."/>
            <person name="Huanga S.-X."/>
        </authorList>
    </citation>
    <scope>NUCLEOTIDE SEQUENCE [LARGE SCALE GENOMIC DNA]</scope>
    <source>
        <strain evidence="4">cv. KIB-2019</strain>
    </source>
</reference>
<dbReference type="Pfam" id="PF03195">
    <property type="entry name" value="LOB"/>
    <property type="match status" value="1"/>
</dbReference>
<proteinExistence type="inferred from homology"/>
<protein>
    <recommendedName>
        <fullName evidence="2">LOB domain-containing protein</fullName>
    </recommendedName>
</protein>
<dbReference type="PROSITE" id="PS50891">
    <property type="entry name" value="LOB"/>
    <property type="match status" value="1"/>
</dbReference>
<dbReference type="InterPro" id="IPR004883">
    <property type="entry name" value="LOB"/>
</dbReference>
<organism evidence="3 4">
    <name type="scientific">Anisodus acutangulus</name>
    <dbReference type="NCBI Taxonomy" id="402998"/>
    <lineage>
        <taxon>Eukaryota</taxon>
        <taxon>Viridiplantae</taxon>
        <taxon>Streptophyta</taxon>
        <taxon>Embryophyta</taxon>
        <taxon>Tracheophyta</taxon>
        <taxon>Spermatophyta</taxon>
        <taxon>Magnoliopsida</taxon>
        <taxon>eudicotyledons</taxon>
        <taxon>Gunneridae</taxon>
        <taxon>Pentapetalae</taxon>
        <taxon>asterids</taxon>
        <taxon>lamiids</taxon>
        <taxon>Solanales</taxon>
        <taxon>Solanaceae</taxon>
        <taxon>Solanoideae</taxon>
        <taxon>Hyoscyameae</taxon>
        <taxon>Anisodus</taxon>
    </lineage>
</organism>
<dbReference type="Proteomes" id="UP001152561">
    <property type="component" value="Unassembled WGS sequence"/>
</dbReference>
<dbReference type="AlphaFoldDB" id="A0A9Q1MF14"/>
<dbReference type="OrthoDB" id="1840682at2759"/>
<dbReference type="GO" id="GO:0005634">
    <property type="term" value="C:nucleus"/>
    <property type="evidence" value="ECO:0007669"/>
    <property type="project" value="TreeGrafter"/>
</dbReference>